<evidence type="ECO:0000313" key="3">
    <source>
        <dbReference type="EMBL" id="CAF0982197.1"/>
    </source>
</evidence>
<name>A0A814FEG6_9BILA</name>
<dbReference type="Proteomes" id="UP000663889">
    <property type="component" value="Unassembled WGS sequence"/>
</dbReference>
<dbReference type="InterPro" id="IPR026906">
    <property type="entry name" value="LRR_5"/>
</dbReference>
<dbReference type="PANTHER" id="PTHR24373">
    <property type="entry name" value="SLIT RELATED LEUCINE-RICH REPEAT NEURONAL PROTEIN"/>
    <property type="match status" value="1"/>
</dbReference>
<sequence>MNINSDECEFLNMCKCTNFPLFTLIDTSYLSKPRSLLNQDLFCTYSSEYINETKLTTFDQFKYFYYRFRTLTFANYPYIPTKAFRFIHFESQTVKKTHKINNRNVIAFVNIKQTQSGIFEELSLSDSQEQLIISFLNSPLLIYTNGALSKLNCYELKLHNTNPKIPIDFFYNTHFIHHLIIDNPSFTGFLPSSNTFTFQVYELSIKDISVRHLQGKHFPIIFNSVKELKLENYYVNGGFQSFNNRELAQRFPQLRTLKIFSRSIQHITKRMFQHLNQLEYLILDGITTIENEAFFNLYNLKELNLGRNILRLDRYAFLYMNTNLLLLNESIDFQLNDEKHFCVFAQFSPSTNLKTFIKFPKNLYTCSCTMRYLYRHIDKSFMSMTPNCYSNSSLYILAQEERLCYFEQRLLQCHVLPDEGITIYGKHYNVSYFYQQQIAKQRNKFTIFYRYRIYFLILLPVLIISICLTLFIIRQKKRYNASTYRHLNRLIKRQRLTRSDDVTMDIIYHRTNGHQDLRSSTIPISTKV</sequence>
<dbReference type="EMBL" id="CAJOBE010000074">
    <property type="protein sequence ID" value="CAF3560652.1"/>
    <property type="molecule type" value="Genomic_DNA"/>
</dbReference>
<reference evidence="3" key="1">
    <citation type="submission" date="2021-02" db="EMBL/GenBank/DDBJ databases">
        <authorList>
            <person name="Nowell W R."/>
        </authorList>
    </citation>
    <scope>NUCLEOTIDE SEQUENCE</scope>
</reference>
<dbReference type="InterPro" id="IPR032675">
    <property type="entry name" value="LRR_dom_sf"/>
</dbReference>
<keyword evidence="2" id="KW-1133">Transmembrane helix</keyword>
<dbReference type="Gene3D" id="3.80.10.10">
    <property type="entry name" value="Ribonuclease Inhibitor"/>
    <property type="match status" value="1"/>
</dbReference>
<dbReference type="Pfam" id="PF13306">
    <property type="entry name" value="LRR_5"/>
    <property type="match status" value="1"/>
</dbReference>
<protein>
    <submittedName>
        <fullName evidence="3">Uncharacterized protein</fullName>
    </submittedName>
</protein>
<evidence type="ECO:0000313" key="5">
    <source>
        <dbReference type="Proteomes" id="UP000663889"/>
    </source>
</evidence>
<dbReference type="SUPFAM" id="SSF52058">
    <property type="entry name" value="L domain-like"/>
    <property type="match status" value="1"/>
</dbReference>
<organism evidence="3 5">
    <name type="scientific">Rotaria sordida</name>
    <dbReference type="NCBI Taxonomy" id="392033"/>
    <lineage>
        <taxon>Eukaryota</taxon>
        <taxon>Metazoa</taxon>
        <taxon>Spiralia</taxon>
        <taxon>Gnathifera</taxon>
        <taxon>Rotifera</taxon>
        <taxon>Eurotatoria</taxon>
        <taxon>Bdelloidea</taxon>
        <taxon>Philodinida</taxon>
        <taxon>Philodinidae</taxon>
        <taxon>Rotaria</taxon>
    </lineage>
</organism>
<comment type="caution">
    <text evidence="3">The sequence shown here is derived from an EMBL/GenBank/DDBJ whole genome shotgun (WGS) entry which is preliminary data.</text>
</comment>
<dbReference type="PANTHER" id="PTHR24373:SF275">
    <property type="entry name" value="TIR DOMAIN-CONTAINING PROTEIN"/>
    <property type="match status" value="1"/>
</dbReference>
<gene>
    <name evidence="4" type="ORF">FNK824_LOCUS1433</name>
    <name evidence="3" type="ORF">SEV965_LOCUS9818</name>
</gene>
<keyword evidence="2" id="KW-0812">Transmembrane</keyword>
<evidence type="ECO:0000256" key="2">
    <source>
        <dbReference type="SAM" id="Phobius"/>
    </source>
</evidence>
<proteinExistence type="predicted"/>
<dbReference type="InterPro" id="IPR050328">
    <property type="entry name" value="Dev_Immune_Receptor"/>
</dbReference>
<accession>A0A814FEG6</accession>
<dbReference type="Proteomes" id="UP000663874">
    <property type="component" value="Unassembled WGS sequence"/>
</dbReference>
<keyword evidence="1" id="KW-0732">Signal</keyword>
<keyword evidence="2" id="KW-0472">Membrane</keyword>
<evidence type="ECO:0000256" key="1">
    <source>
        <dbReference type="ARBA" id="ARBA00022729"/>
    </source>
</evidence>
<feature type="transmembrane region" description="Helical" evidence="2">
    <location>
        <begin position="451"/>
        <end position="473"/>
    </location>
</feature>
<evidence type="ECO:0000313" key="4">
    <source>
        <dbReference type="EMBL" id="CAF3560652.1"/>
    </source>
</evidence>
<dbReference type="AlphaFoldDB" id="A0A814FEG6"/>
<dbReference type="EMBL" id="CAJNOU010000389">
    <property type="protein sequence ID" value="CAF0982197.1"/>
    <property type="molecule type" value="Genomic_DNA"/>
</dbReference>